<dbReference type="RefSeq" id="WP_109662557.1">
    <property type="nucleotide sequence ID" value="NZ_QGEG01000002.1"/>
</dbReference>
<dbReference type="Proteomes" id="UP000245762">
    <property type="component" value="Unassembled WGS sequence"/>
</dbReference>
<name>A0A316KZP5_9FLAO</name>
<reference evidence="2 3" key="1">
    <citation type="submission" date="2018-05" db="EMBL/GenBank/DDBJ databases">
        <title>Complete genome sequence of Flagellimonas aquimarina ECD12 isolated from seaweed Ecklonia cava.</title>
        <authorList>
            <person name="Choi S."/>
            <person name="Seong C."/>
        </authorList>
    </citation>
    <scope>NUCLEOTIDE SEQUENCE [LARGE SCALE GENOMIC DNA]</scope>
    <source>
        <strain evidence="2 3">ECD12</strain>
    </source>
</reference>
<evidence type="ECO:0000313" key="3">
    <source>
        <dbReference type="Proteomes" id="UP000245762"/>
    </source>
</evidence>
<keyword evidence="3" id="KW-1185">Reference proteome</keyword>
<proteinExistence type="predicted"/>
<dbReference type="EMBL" id="QGEG01000002">
    <property type="protein sequence ID" value="PWL38538.1"/>
    <property type="molecule type" value="Genomic_DNA"/>
</dbReference>
<keyword evidence="1" id="KW-0472">Membrane</keyword>
<feature type="transmembrane region" description="Helical" evidence="1">
    <location>
        <begin position="21"/>
        <end position="40"/>
    </location>
</feature>
<evidence type="ECO:0000256" key="1">
    <source>
        <dbReference type="SAM" id="Phobius"/>
    </source>
</evidence>
<organism evidence="2 3">
    <name type="scientific">Flagellimonas aquimarina</name>
    <dbReference type="NCBI Taxonomy" id="2201895"/>
    <lineage>
        <taxon>Bacteria</taxon>
        <taxon>Pseudomonadati</taxon>
        <taxon>Bacteroidota</taxon>
        <taxon>Flavobacteriia</taxon>
        <taxon>Flavobacteriales</taxon>
        <taxon>Flavobacteriaceae</taxon>
        <taxon>Flagellimonas</taxon>
    </lineage>
</organism>
<dbReference type="AlphaFoldDB" id="A0A316KZP5"/>
<protein>
    <submittedName>
        <fullName evidence="2">Uncharacterized protein</fullName>
    </submittedName>
</protein>
<dbReference type="OrthoDB" id="1098521at2"/>
<comment type="caution">
    <text evidence="2">The sequence shown here is derived from an EMBL/GenBank/DDBJ whole genome shotgun (WGS) entry which is preliminary data.</text>
</comment>
<sequence>MKQQKSIYAGASIPRISSKPVFPLLVGLLTLAIVILSSIYNKRKRDTAFAYQETRRALNLLTSNMTKGVEKMAYLKEFEVAKQKIYSY</sequence>
<accession>A0A316KZP5</accession>
<gene>
    <name evidence="2" type="ORF">DKG77_09760</name>
</gene>
<evidence type="ECO:0000313" key="2">
    <source>
        <dbReference type="EMBL" id="PWL38538.1"/>
    </source>
</evidence>
<keyword evidence="1" id="KW-1133">Transmembrane helix</keyword>
<keyword evidence="1" id="KW-0812">Transmembrane</keyword>